<dbReference type="GO" id="GO:0005829">
    <property type="term" value="C:cytosol"/>
    <property type="evidence" value="ECO:0007669"/>
    <property type="project" value="TreeGrafter"/>
</dbReference>
<protein>
    <recommendedName>
        <fullName evidence="3">Nucleotide-binding protein Mjls_0772</fullName>
    </recommendedName>
</protein>
<dbReference type="InterPro" id="IPR036183">
    <property type="entry name" value="YajQ-like_sf"/>
</dbReference>
<name>A0A5Q5CBT4_MYCSJ</name>
<dbReference type="HAMAP" id="MF_00632">
    <property type="entry name" value="UPF0234"/>
    <property type="match status" value="1"/>
</dbReference>
<evidence type="ECO:0000256" key="4">
    <source>
        <dbReference type="SAM" id="MobiDB-lite"/>
    </source>
</evidence>
<evidence type="ECO:0000256" key="1">
    <source>
        <dbReference type="ARBA" id="ARBA00022741"/>
    </source>
</evidence>
<dbReference type="InterPro" id="IPR035570">
    <property type="entry name" value="UPF0234_N"/>
</dbReference>
<gene>
    <name evidence="5" type="ordered locus">Mjls_0772</name>
</gene>
<dbReference type="Pfam" id="PF04461">
    <property type="entry name" value="YajQ"/>
    <property type="match status" value="1"/>
</dbReference>
<evidence type="ECO:0000256" key="3">
    <source>
        <dbReference type="HAMAP-Rule" id="MF_00632"/>
    </source>
</evidence>
<dbReference type="CDD" id="cd11740">
    <property type="entry name" value="YajQ_like"/>
    <property type="match status" value="1"/>
</dbReference>
<dbReference type="InterPro" id="IPR035571">
    <property type="entry name" value="UPF0234-like_C"/>
</dbReference>
<keyword evidence="1 3" id="KW-0547">Nucleotide-binding</keyword>
<organism evidence="5">
    <name type="scientific">Mycobacterium sp. (strain JLS)</name>
    <dbReference type="NCBI Taxonomy" id="164757"/>
    <lineage>
        <taxon>Bacteria</taxon>
        <taxon>Bacillati</taxon>
        <taxon>Actinomycetota</taxon>
        <taxon>Actinomycetes</taxon>
        <taxon>Mycobacteriales</taxon>
        <taxon>Mycobacteriaceae</taxon>
        <taxon>Mycobacterium</taxon>
    </lineage>
</organism>
<accession>A0A5Q5CBT4</accession>
<dbReference type="EMBL" id="CP000580">
    <property type="protein sequence ID" value="ABN96582.1"/>
    <property type="molecule type" value="Genomic_DNA"/>
</dbReference>
<dbReference type="AlphaFoldDB" id="A0A5Q5CBT4"/>
<dbReference type="SUPFAM" id="SSF89963">
    <property type="entry name" value="YajQ-like"/>
    <property type="match status" value="2"/>
</dbReference>
<dbReference type="InterPro" id="IPR007551">
    <property type="entry name" value="YajQ/Smlt4090-like"/>
</dbReference>
<dbReference type="FunFam" id="3.30.70.860:FF:000004">
    <property type="entry name" value="UPF0234 protein AWC22_11905"/>
    <property type="match status" value="1"/>
</dbReference>
<evidence type="ECO:0000313" key="5">
    <source>
        <dbReference type="EMBL" id="ABN96582.1"/>
    </source>
</evidence>
<dbReference type="GO" id="GO:0000166">
    <property type="term" value="F:nucleotide binding"/>
    <property type="evidence" value="ECO:0007669"/>
    <property type="project" value="UniProtKB-UniRule"/>
</dbReference>
<feature type="region of interest" description="Disordered" evidence="4">
    <location>
        <begin position="1"/>
        <end position="23"/>
    </location>
</feature>
<comment type="similarity">
    <text evidence="2 3">Belongs to the YajQ family.</text>
</comment>
<reference evidence="5" key="1">
    <citation type="submission" date="2007-02" db="EMBL/GenBank/DDBJ databases">
        <title>Complete sequence of Mycobacterium sp. JLS.</title>
        <authorList>
            <consortium name="US DOE Joint Genome Institute"/>
            <person name="Copeland A."/>
            <person name="Lucas S."/>
            <person name="Lapidus A."/>
            <person name="Barry K."/>
            <person name="Detter J.C."/>
            <person name="Glavina del Rio T."/>
            <person name="Hammon N."/>
            <person name="Israni S."/>
            <person name="Dalin E."/>
            <person name="Tice H."/>
            <person name="Pitluck S."/>
            <person name="Chain P."/>
            <person name="Malfatti S."/>
            <person name="Shin M."/>
            <person name="Vergez L."/>
            <person name="Schmutz J."/>
            <person name="Larimer F."/>
            <person name="Land M."/>
            <person name="Hauser L."/>
            <person name="Kyrpides N."/>
            <person name="Mikhailova N."/>
            <person name="Miller C.D."/>
            <person name="Anderson A.J."/>
            <person name="Sims R.C."/>
            <person name="Richardson P."/>
        </authorList>
    </citation>
    <scope>NUCLEOTIDE SEQUENCE [LARGE SCALE GENOMIC DNA]</scope>
    <source>
        <strain evidence="5">JLS</strain>
    </source>
</reference>
<dbReference type="NCBIfam" id="NF003819">
    <property type="entry name" value="PRK05412.1"/>
    <property type="match status" value="1"/>
</dbReference>
<dbReference type="PANTHER" id="PTHR30476">
    <property type="entry name" value="UPF0234 PROTEIN YAJQ"/>
    <property type="match status" value="1"/>
</dbReference>
<proteinExistence type="inferred from homology"/>
<dbReference type="KEGG" id="mjl:Mjls_0772"/>
<dbReference type="FunFam" id="3.30.70.990:FF:000003">
    <property type="entry name" value="UPF0234 protein MIP_06774"/>
    <property type="match status" value="1"/>
</dbReference>
<evidence type="ECO:0000256" key="2">
    <source>
        <dbReference type="ARBA" id="ARBA00093450"/>
    </source>
</evidence>
<sequence>MGRRRKRPNKPGGSESMADSSFDVVSKVDRQEVDNALNQAAKELSTRFDFRGTDTTIAWKGEEAIEIVSSTEERVKAAVDVFKEKLVRRDISMKAFDAGDPQPSGKTYKVNGTIKEGITSEQAKKITKIIRDEGPKGVKAQIQGDEIRVSSKKRDDLQTVISLLKQADLEVALQFVNYR</sequence>
<comment type="function">
    <text evidence="3">Nucleotide-binding protein.</text>
</comment>
<dbReference type="Gene3D" id="3.30.70.990">
    <property type="entry name" value="YajQ-like, domain 2"/>
    <property type="match status" value="1"/>
</dbReference>
<dbReference type="PANTHER" id="PTHR30476:SF0">
    <property type="entry name" value="UPF0234 PROTEIN YAJQ"/>
    <property type="match status" value="1"/>
</dbReference>
<dbReference type="Gene3D" id="3.30.70.860">
    <property type="match status" value="1"/>
</dbReference>